<evidence type="ECO:0000259" key="3">
    <source>
        <dbReference type="PROSITE" id="PS51168"/>
    </source>
</evidence>
<accession>A0A4Y7SUD3</accession>
<dbReference type="Proteomes" id="UP000298030">
    <property type="component" value="Unassembled WGS sequence"/>
</dbReference>
<gene>
    <name evidence="4" type="ORF">FA13DRAFT_1777365</name>
</gene>
<keyword evidence="2" id="KW-0732">Signal</keyword>
<evidence type="ECO:0000256" key="1">
    <source>
        <dbReference type="ARBA" id="ARBA00023235"/>
    </source>
</evidence>
<comment type="caution">
    <text evidence="4">The sequence shown here is derived from an EMBL/GenBank/DDBJ whole genome shotgun (WGS) entry which is preliminary data.</text>
</comment>
<evidence type="ECO:0000313" key="5">
    <source>
        <dbReference type="Proteomes" id="UP000298030"/>
    </source>
</evidence>
<dbReference type="PANTHER" id="PTHR38041:SF1">
    <property type="entry name" value="CHORISMATE MUTASE"/>
    <property type="match status" value="1"/>
</dbReference>
<feature type="signal peptide" evidence="2">
    <location>
        <begin position="1"/>
        <end position="24"/>
    </location>
</feature>
<dbReference type="AlphaFoldDB" id="A0A4Y7SUD3"/>
<dbReference type="GO" id="GO:0046417">
    <property type="term" value="P:chorismate metabolic process"/>
    <property type="evidence" value="ECO:0007669"/>
    <property type="project" value="InterPro"/>
</dbReference>
<evidence type="ECO:0000256" key="2">
    <source>
        <dbReference type="SAM" id="SignalP"/>
    </source>
</evidence>
<dbReference type="OrthoDB" id="2843337at2759"/>
<dbReference type="SMART" id="SM00830">
    <property type="entry name" value="CM_2"/>
    <property type="match status" value="1"/>
</dbReference>
<dbReference type="EMBL" id="QPFP01000056">
    <property type="protein sequence ID" value="TEB25477.1"/>
    <property type="molecule type" value="Genomic_DNA"/>
</dbReference>
<protein>
    <recommendedName>
        <fullName evidence="3">Chorismate mutase domain-containing protein</fullName>
    </recommendedName>
</protein>
<feature type="domain" description="Chorismate mutase" evidence="3">
    <location>
        <begin position="67"/>
        <end position="157"/>
    </location>
</feature>
<dbReference type="InterPro" id="IPR036979">
    <property type="entry name" value="CM_dom_sf"/>
</dbReference>
<organism evidence="4 5">
    <name type="scientific">Coprinellus micaceus</name>
    <name type="common">Glistening ink-cap mushroom</name>
    <name type="synonym">Coprinus micaceus</name>
    <dbReference type="NCBI Taxonomy" id="71717"/>
    <lineage>
        <taxon>Eukaryota</taxon>
        <taxon>Fungi</taxon>
        <taxon>Dikarya</taxon>
        <taxon>Basidiomycota</taxon>
        <taxon>Agaricomycotina</taxon>
        <taxon>Agaricomycetes</taxon>
        <taxon>Agaricomycetidae</taxon>
        <taxon>Agaricales</taxon>
        <taxon>Agaricineae</taxon>
        <taxon>Psathyrellaceae</taxon>
        <taxon>Coprinellus</taxon>
    </lineage>
</organism>
<sequence>MTRFSHRFVASLICFSSGVLLCLGVSVQARSLQNGGDPAKACYLEPLPLLPVNTEKTVPWDVARGPDGCCASFSEVRSRIDEVDAALLAMLAKRATFVREAARFKSTRSVLNVPSRNEEVVERAVTGAVEVYLPQVVARSIFTAIINSSVVFEECVFDAFAGEV</sequence>
<keyword evidence="5" id="KW-1185">Reference proteome</keyword>
<dbReference type="InterPro" id="IPR036263">
    <property type="entry name" value="Chorismate_II_sf"/>
</dbReference>
<dbReference type="Pfam" id="PF01817">
    <property type="entry name" value="CM_2"/>
    <property type="match status" value="1"/>
</dbReference>
<keyword evidence="1" id="KW-0413">Isomerase</keyword>
<proteinExistence type="predicted"/>
<dbReference type="Gene3D" id="1.20.59.10">
    <property type="entry name" value="Chorismate mutase"/>
    <property type="match status" value="1"/>
</dbReference>
<dbReference type="PROSITE" id="PS51168">
    <property type="entry name" value="CHORISMATE_MUT_2"/>
    <property type="match status" value="1"/>
</dbReference>
<dbReference type="InterPro" id="IPR051331">
    <property type="entry name" value="Chorismate_mutase-related"/>
</dbReference>
<dbReference type="GO" id="GO:0004106">
    <property type="term" value="F:chorismate mutase activity"/>
    <property type="evidence" value="ECO:0007669"/>
    <property type="project" value="InterPro"/>
</dbReference>
<evidence type="ECO:0000313" key="4">
    <source>
        <dbReference type="EMBL" id="TEB25477.1"/>
    </source>
</evidence>
<feature type="chain" id="PRO_5021209372" description="Chorismate mutase domain-containing protein" evidence="2">
    <location>
        <begin position="25"/>
        <end position="164"/>
    </location>
</feature>
<dbReference type="GO" id="GO:0009697">
    <property type="term" value="P:salicylic acid biosynthetic process"/>
    <property type="evidence" value="ECO:0007669"/>
    <property type="project" value="TreeGrafter"/>
</dbReference>
<reference evidence="4 5" key="1">
    <citation type="journal article" date="2019" name="Nat. Ecol. Evol.">
        <title>Megaphylogeny resolves global patterns of mushroom evolution.</title>
        <authorList>
            <person name="Varga T."/>
            <person name="Krizsan K."/>
            <person name="Foldi C."/>
            <person name="Dima B."/>
            <person name="Sanchez-Garcia M."/>
            <person name="Sanchez-Ramirez S."/>
            <person name="Szollosi G.J."/>
            <person name="Szarkandi J.G."/>
            <person name="Papp V."/>
            <person name="Albert L."/>
            <person name="Andreopoulos W."/>
            <person name="Angelini C."/>
            <person name="Antonin V."/>
            <person name="Barry K.W."/>
            <person name="Bougher N.L."/>
            <person name="Buchanan P."/>
            <person name="Buyck B."/>
            <person name="Bense V."/>
            <person name="Catcheside P."/>
            <person name="Chovatia M."/>
            <person name="Cooper J."/>
            <person name="Damon W."/>
            <person name="Desjardin D."/>
            <person name="Finy P."/>
            <person name="Geml J."/>
            <person name="Haridas S."/>
            <person name="Hughes K."/>
            <person name="Justo A."/>
            <person name="Karasinski D."/>
            <person name="Kautmanova I."/>
            <person name="Kiss B."/>
            <person name="Kocsube S."/>
            <person name="Kotiranta H."/>
            <person name="LaButti K.M."/>
            <person name="Lechner B.E."/>
            <person name="Liimatainen K."/>
            <person name="Lipzen A."/>
            <person name="Lukacs Z."/>
            <person name="Mihaltcheva S."/>
            <person name="Morgado L.N."/>
            <person name="Niskanen T."/>
            <person name="Noordeloos M.E."/>
            <person name="Ohm R.A."/>
            <person name="Ortiz-Santana B."/>
            <person name="Ovrebo C."/>
            <person name="Racz N."/>
            <person name="Riley R."/>
            <person name="Savchenko A."/>
            <person name="Shiryaev A."/>
            <person name="Soop K."/>
            <person name="Spirin V."/>
            <person name="Szebenyi C."/>
            <person name="Tomsovsky M."/>
            <person name="Tulloss R.E."/>
            <person name="Uehling J."/>
            <person name="Grigoriev I.V."/>
            <person name="Vagvolgyi C."/>
            <person name="Papp T."/>
            <person name="Martin F.M."/>
            <person name="Miettinen O."/>
            <person name="Hibbett D.S."/>
            <person name="Nagy L.G."/>
        </authorList>
    </citation>
    <scope>NUCLEOTIDE SEQUENCE [LARGE SCALE GENOMIC DNA]</scope>
    <source>
        <strain evidence="4 5">FP101781</strain>
    </source>
</reference>
<dbReference type="PANTHER" id="PTHR38041">
    <property type="entry name" value="CHORISMATE MUTASE"/>
    <property type="match status" value="1"/>
</dbReference>
<dbReference type="InterPro" id="IPR002701">
    <property type="entry name" value="CM_II_prokaryot"/>
</dbReference>
<name>A0A4Y7SUD3_COPMI</name>
<dbReference type="SUPFAM" id="SSF48600">
    <property type="entry name" value="Chorismate mutase II"/>
    <property type="match status" value="1"/>
</dbReference>